<accession>A0A814SFZ4</accession>
<dbReference type="Proteomes" id="UP000677228">
    <property type="component" value="Unassembled WGS sequence"/>
</dbReference>
<evidence type="ECO:0000313" key="5">
    <source>
        <dbReference type="Proteomes" id="UP000663829"/>
    </source>
</evidence>
<dbReference type="EMBL" id="CAJNOQ010006739">
    <property type="protein sequence ID" value="CAF1145928.1"/>
    <property type="molecule type" value="Genomic_DNA"/>
</dbReference>
<protein>
    <submittedName>
        <fullName evidence="2">Uncharacterized protein</fullName>
    </submittedName>
</protein>
<keyword evidence="5" id="KW-1185">Reference proteome</keyword>
<sequence>MNEYNLAIEYLTGLKLTDNSLSNAWIYSSTGDCYEKQQLYNHAIDYYMKSLTMIEKILQNNDSLSCLETELGRLNNCIGLCYDRNGQSNTLVLNYYKKSLEYYKNCDNFENCIIVYKNIAIFCSKKNDYHLSIEYVRMCQIQKI</sequence>
<dbReference type="Gene3D" id="1.25.40.10">
    <property type="entry name" value="Tetratricopeptide repeat domain"/>
    <property type="match status" value="2"/>
</dbReference>
<dbReference type="Proteomes" id="UP000663829">
    <property type="component" value="Unassembled WGS sequence"/>
</dbReference>
<dbReference type="Proteomes" id="UP000682733">
    <property type="component" value="Unassembled WGS sequence"/>
</dbReference>
<dbReference type="EMBL" id="CAJOBC010006739">
    <property type="protein sequence ID" value="CAF3909523.1"/>
    <property type="molecule type" value="Genomic_DNA"/>
</dbReference>
<organism evidence="2 5">
    <name type="scientific">Didymodactylos carnosus</name>
    <dbReference type="NCBI Taxonomy" id="1234261"/>
    <lineage>
        <taxon>Eukaryota</taxon>
        <taxon>Metazoa</taxon>
        <taxon>Spiralia</taxon>
        <taxon>Gnathifera</taxon>
        <taxon>Rotifera</taxon>
        <taxon>Eurotatoria</taxon>
        <taxon>Bdelloidea</taxon>
        <taxon>Philodinida</taxon>
        <taxon>Philodinidae</taxon>
        <taxon>Didymodactylos</taxon>
    </lineage>
</organism>
<evidence type="ECO:0000313" key="2">
    <source>
        <dbReference type="EMBL" id="CAF1145928.1"/>
    </source>
</evidence>
<dbReference type="EMBL" id="CAJNOK010005436">
    <property type="protein sequence ID" value="CAF0972310.1"/>
    <property type="molecule type" value="Genomic_DNA"/>
</dbReference>
<dbReference type="AlphaFoldDB" id="A0A814SFZ4"/>
<name>A0A814SFZ4_9BILA</name>
<gene>
    <name evidence="2" type="ORF">GPM918_LOCUS20928</name>
    <name evidence="1" type="ORF">OVA965_LOCUS13166</name>
    <name evidence="4" type="ORF">SRO942_LOCUS20925</name>
    <name evidence="3" type="ORF">TMI583_LOCUS13169</name>
</gene>
<evidence type="ECO:0000313" key="1">
    <source>
        <dbReference type="EMBL" id="CAF0972310.1"/>
    </source>
</evidence>
<reference evidence="2" key="1">
    <citation type="submission" date="2021-02" db="EMBL/GenBank/DDBJ databases">
        <authorList>
            <person name="Nowell W R."/>
        </authorList>
    </citation>
    <scope>NUCLEOTIDE SEQUENCE</scope>
</reference>
<dbReference type="EMBL" id="CAJOBA010005442">
    <property type="protein sequence ID" value="CAF3743656.1"/>
    <property type="molecule type" value="Genomic_DNA"/>
</dbReference>
<dbReference type="InterPro" id="IPR011990">
    <property type="entry name" value="TPR-like_helical_dom_sf"/>
</dbReference>
<evidence type="ECO:0000313" key="4">
    <source>
        <dbReference type="EMBL" id="CAF3909523.1"/>
    </source>
</evidence>
<comment type="caution">
    <text evidence="2">The sequence shown here is derived from an EMBL/GenBank/DDBJ whole genome shotgun (WGS) entry which is preliminary data.</text>
</comment>
<dbReference type="Proteomes" id="UP000681722">
    <property type="component" value="Unassembled WGS sequence"/>
</dbReference>
<proteinExistence type="predicted"/>
<evidence type="ECO:0000313" key="3">
    <source>
        <dbReference type="EMBL" id="CAF3743656.1"/>
    </source>
</evidence>
<dbReference type="SUPFAM" id="SSF48452">
    <property type="entry name" value="TPR-like"/>
    <property type="match status" value="1"/>
</dbReference>